<dbReference type="EMBL" id="QICS01000001">
    <property type="protein sequence ID" value="PXV95931.1"/>
    <property type="molecule type" value="Genomic_DNA"/>
</dbReference>
<dbReference type="SUPFAM" id="SSF52777">
    <property type="entry name" value="CoA-dependent acyltransferases"/>
    <property type="match status" value="1"/>
</dbReference>
<dbReference type="InterPro" id="IPR001707">
    <property type="entry name" value="Cmp_AcTrfase"/>
</dbReference>
<organism evidence="2 3">
    <name type="scientific">Lachnotalea glycerini</name>
    <dbReference type="NCBI Taxonomy" id="1763509"/>
    <lineage>
        <taxon>Bacteria</taxon>
        <taxon>Bacillati</taxon>
        <taxon>Bacillota</taxon>
        <taxon>Clostridia</taxon>
        <taxon>Lachnospirales</taxon>
        <taxon>Lachnospiraceae</taxon>
        <taxon>Lachnotalea</taxon>
    </lineage>
</organism>
<feature type="active site" description="Proton acceptor" evidence="1">
    <location>
        <position position="185"/>
    </location>
</feature>
<dbReference type="SMART" id="SM01059">
    <property type="entry name" value="CAT"/>
    <property type="match status" value="1"/>
</dbReference>
<name>A0A318ESI6_9FIRM</name>
<sequence>MKYVDIEKSSRKYLYQLYKNMDYPYMGVTVNVDMTQLYLYCKKTNLSIFKTVLFFVSKAANSVTEFRYRLKEDKVIEYEIIHPSYTLLTVEDAFNFCTVEFDANFNRFYERAVIESEKLRGNIDIYHEPDRDDLIFVSCVPWLAFTQVIQPVNTKTADSIPRIAWGKYEKIGDTVKLPLGVQAHHALMDGLHLSRFYEKVQEYFYNIEKYL</sequence>
<keyword evidence="2" id="KW-0808">Transferase</keyword>
<evidence type="ECO:0000313" key="2">
    <source>
        <dbReference type="EMBL" id="PXV95931.1"/>
    </source>
</evidence>
<dbReference type="PANTHER" id="PTHR38474">
    <property type="entry name" value="SLR0299 PROTEIN"/>
    <property type="match status" value="1"/>
</dbReference>
<evidence type="ECO:0000256" key="1">
    <source>
        <dbReference type="PIRSR" id="PIRSR000440-1"/>
    </source>
</evidence>
<dbReference type="InterPro" id="IPR023213">
    <property type="entry name" value="CAT-like_dom_sf"/>
</dbReference>
<dbReference type="Pfam" id="PF00302">
    <property type="entry name" value="CAT"/>
    <property type="match status" value="1"/>
</dbReference>
<reference evidence="2 3" key="1">
    <citation type="submission" date="2018-05" db="EMBL/GenBank/DDBJ databases">
        <title>Genomic Encyclopedia of Type Strains, Phase IV (KMG-IV): sequencing the most valuable type-strain genomes for metagenomic binning, comparative biology and taxonomic classification.</title>
        <authorList>
            <person name="Goeker M."/>
        </authorList>
    </citation>
    <scope>NUCLEOTIDE SEQUENCE [LARGE SCALE GENOMIC DNA]</scope>
    <source>
        <strain evidence="2 3">DSM 28816</strain>
    </source>
</reference>
<dbReference type="Proteomes" id="UP000247523">
    <property type="component" value="Unassembled WGS sequence"/>
</dbReference>
<dbReference type="PIRSF" id="PIRSF000440">
    <property type="entry name" value="CAT"/>
    <property type="match status" value="1"/>
</dbReference>
<protein>
    <submittedName>
        <fullName evidence="2">Chloramphenicol O-acetyltransferase type A</fullName>
    </submittedName>
</protein>
<comment type="caution">
    <text evidence="2">The sequence shown here is derived from an EMBL/GenBank/DDBJ whole genome shotgun (WGS) entry which is preliminary data.</text>
</comment>
<dbReference type="GO" id="GO:0008811">
    <property type="term" value="F:chloramphenicol O-acetyltransferase activity"/>
    <property type="evidence" value="ECO:0007669"/>
    <property type="project" value="InterPro"/>
</dbReference>
<accession>A0A318ESI6</accession>
<dbReference type="PANTHER" id="PTHR38474:SF1">
    <property type="entry name" value="SLR0299 PROTEIN"/>
    <property type="match status" value="1"/>
</dbReference>
<evidence type="ECO:0000313" key="3">
    <source>
        <dbReference type="Proteomes" id="UP000247523"/>
    </source>
</evidence>
<dbReference type="RefSeq" id="WP_110290237.1">
    <property type="nucleotide sequence ID" value="NZ_QICS01000001.1"/>
</dbReference>
<proteinExistence type="predicted"/>
<dbReference type="Gene3D" id="3.30.559.10">
    <property type="entry name" value="Chloramphenicol acetyltransferase-like domain"/>
    <property type="match status" value="1"/>
</dbReference>
<dbReference type="AlphaFoldDB" id="A0A318ESI6"/>
<gene>
    <name evidence="2" type="ORF">C8E03_101562</name>
</gene>